<keyword evidence="5 8" id="KW-1133">Transmembrane helix</keyword>
<dbReference type="InterPro" id="IPR022357">
    <property type="entry name" value="MIP_CS"/>
</dbReference>
<dbReference type="PANTHER" id="PTHR43829">
    <property type="entry name" value="AQUAPORIN OR AQUAGLYCEROPORIN RELATED"/>
    <property type="match status" value="1"/>
</dbReference>
<comment type="caution">
    <text evidence="9">The sequence shown here is derived from an EMBL/GenBank/DDBJ whole genome shotgun (WGS) entry which is preliminary data.</text>
</comment>
<evidence type="ECO:0000256" key="8">
    <source>
        <dbReference type="SAM" id="Phobius"/>
    </source>
</evidence>
<feature type="transmembrane region" description="Helical" evidence="8">
    <location>
        <begin position="6"/>
        <end position="27"/>
    </location>
</feature>
<keyword evidence="4 7" id="KW-0812">Transmembrane</keyword>
<keyword evidence="10" id="KW-1185">Reference proteome</keyword>
<evidence type="ECO:0000256" key="4">
    <source>
        <dbReference type="ARBA" id="ARBA00022692"/>
    </source>
</evidence>
<dbReference type="SUPFAM" id="SSF81338">
    <property type="entry name" value="Aquaporin-like"/>
    <property type="match status" value="1"/>
</dbReference>
<sequence>MRDIFVAELVGTFLLILLGDGVVANVLTRKSGMHGGGPVQITIAWGLAVMIPAVIFGAMSGAHFNPALTIALAYKGDIGWNTVGYYILGQMLGAMLGALLVYLLFKDHFDDTSDEDPSIVRGCFCTAPSIKNTWRNFLSEMVGTFVLVFAILGFGNVSGAADVGMNYIYIFGLIVSIGMSLGGLTGYAINPARDLGPRIMYQILPFRNKADVMWDYSWVPVVGPIIGGLLAVVLFNIVFI</sequence>
<comment type="subcellular location">
    <subcellularLocation>
        <location evidence="1">Membrane</location>
        <topology evidence="1">Multi-pass membrane protein</topology>
    </subcellularLocation>
</comment>
<keyword evidence="6 8" id="KW-0472">Membrane</keyword>
<dbReference type="InterPro" id="IPR000425">
    <property type="entry name" value="MIP"/>
</dbReference>
<keyword evidence="3 7" id="KW-0813">Transport</keyword>
<dbReference type="Pfam" id="PF00230">
    <property type="entry name" value="MIP"/>
    <property type="match status" value="1"/>
</dbReference>
<dbReference type="InterPro" id="IPR050363">
    <property type="entry name" value="MIP/Aquaporin"/>
</dbReference>
<evidence type="ECO:0000256" key="6">
    <source>
        <dbReference type="ARBA" id="ARBA00023136"/>
    </source>
</evidence>
<dbReference type="NCBIfam" id="TIGR00861">
    <property type="entry name" value="MIP"/>
    <property type="match status" value="1"/>
</dbReference>
<dbReference type="Proteomes" id="UP001637996">
    <property type="component" value="Unassembled WGS sequence"/>
</dbReference>
<feature type="transmembrane region" description="Helical" evidence="8">
    <location>
        <begin position="167"/>
        <end position="189"/>
    </location>
</feature>
<reference evidence="9 10" key="1">
    <citation type="journal article" date="2025" name="Anaerobe">
        <title>Description of Anaerococcus kampingiae sp. nov., Anaerococcus groningensis sp. nov., Anaerococcus martiniensis sp. nov., and Anaerococcus cruorum sp. nov., isolated from human clinical specimens.</title>
        <authorList>
            <person name="Boiten K.E."/>
            <person name="Meijer J."/>
            <person name="van Wezel E.M."/>
            <person name="Veloo A.C.M."/>
        </authorList>
    </citation>
    <scope>NUCLEOTIDE SEQUENCE [LARGE SCALE GENOMIC DNA]</scope>
    <source>
        <strain evidence="9 10">ENR0831</strain>
    </source>
</reference>
<gene>
    <name evidence="9" type="ORF">ACCQ41_04065</name>
</gene>
<dbReference type="RefSeq" id="WP_394023998.1">
    <property type="nucleotide sequence ID" value="NZ_JBGMEI010000004.1"/>
</dbReference>
<evidence type="ECO:0000256" key="2">
    <source>
        <dbReference type="ARBA" id="ARBA00006175"/>
    </source>
</evidence>
<accession>A0ABW9M9J4</accession>
<dbReference type="PROSITE" id="PS00221">
    <property type="entry name" value="MIP"/>
    <property type="match status" value="1"/>
</dbReference>
<dbReference type="PRINTS" id="PR00783">
    <property type="entry name" value="MINTRINSICP"/>
</dbReference>
<evidence type="ECO:0000256" key="1">
    <source>
        <dbReference type="ARBA" id="ARBA00004141"/>
    </source>
</evidence>
<evidence type="ECO:0000256" key="3">
    <source>
        <dbReference type="ARBA" id="ARBA00022448"/>
    </source>
</evidence>
<comment type="similarity">
    <text evidence="2 7">Belongs to the MIP/aquaporin (TC 1.A.8) family.</text>
</comment>
<dbReference type="Gene3D" id="1.20.1080.10">
    <property type="entry name" value="Glycerol uptake facilitator protein"/>
    <property type="match status" value="1"/>
</dbReference>
<organism evidence="9 10">
    <name type="scientific">Anaerococcus martiniensis</name>
    <dbReference type="NCBI Taxonomy" id="3115615"/>
    <lineage>
        <taxon>Bacteria</taxon>
        <taxon>Bacillati</taxon>
        <taxon>Bacillota</taxon>
        <taxon>Tissierellia</taxon>
        <taxon>Tissierellales</taxon>
        <taxon>Peptoniphilaceae</taxon>
        <taxon>Anaerococcus</taxon>
    </lineage>
</organism>
<dbReference type="PANTHER" id="PTHR43829:SF9">
    <property type="entry name" value="AQUAPORIN-9"/>
    <property type="match status" value="1"/>
</dbReference>
<dbReference type="EMBL" id="JBGMEI010000004">
    <property type="protein sequence ID" value="MFO3665416.1"/>
    <property type="molecule type" value="Genomic_DNA"/>
</dbReference>
<feature type="transmembrane region" description="Helical" evidence="8">
    <location>
        <begin position="216"/>
        <end position="239"/>
    </location>
</feature>
<feature type="transmembrane region" description="Helical" evidence="8">
    <location>
        <begin position="83"/>
        <end position="105"/>
    </location>
</feature>
<feature type="transmembrane region" description="Helical" evidence="8">
    <location>
        <begin position="137"/>
        <end position="155"/>
    </location>
</feature>
<feature type="transmembrane region" description="Helical" evidence="8">
    <location>
        <begin position="39"/>
        <end position="63"/>
    </location>
</feature>
<proteinExistence type="inferred from homology"/>
<evidence type="ECO:0000256" key="7">
    <source>
        <dbReference type="RuleBase" id="RU000477"/>
    </source>
</evidence>
<protein>
    <submittedName>
        <fullName evidence="9">MIP/aquaporin family protein</fullName>
    </submittedName>
</protein>
<name>A0ABW9M9J4_9FIRM</name>
<dbReference type="InterPro" id="IPR023271">
    <property type="entry name" value="Aquaporin-like"/>
</dbReference>
<evidence type="ECO:0000256" key="5">
    <source>
        <dbReference type="ARBA" id="ARBA00022989"/>
    </source>
</evidence>
<evidence type="ECO:0000313" key="9">
    <source>
        <dbReference type="EMBL" id="MFO3665416.1"/>
    </source>
</evidence>
<evidence type="ECO:0000313" key="10">
    <source>
        <dbReference type="Proteomes" id="UP001637996"/>
    </source>
</evidence>